<accession>A0A8D0HW00</accession>
<reference evidence="5" key="2">
    <citation type="submission" date="2025-09" db="UniProtKB">
        <authorList>
            <consortium name="Ensembl"/>
        </authorList>
    </citation>
    <scope>IDENTIFICATION</scope>
</reference>
<dbReference type="FunFam" id="1.10.418.10:FF:000001">
    <property type="entry name" value="Actinin alpha 1"/>
    <property type="match status" value="1"/>
</dbReference>
<dbReference type="Pfam" id="PF00307">
    <property type="entry name" value="CH"/>
    <property type="match status" value="2"/>
</dbReference>
<keyword evidence="2" id="KW-0009">Actin-binding</keyword>
<dbReference type="PROSITE" id="PS50021">
    <property type="entry name" value="CH"/>
    <property type="match status" value="2"/>
</dbReference>
<proteinExistence type="predicted"/>
<dbReference type="InterPro" id="IPR002017">
    <property type="entry name" value="Spectrin_repeat"/>
</dbReference>
<keyword evidence="1" id="KW-0677">Repeat</keyword>
<evidence type="ECO:0000256" key="3">
    <source>
        <dbReference type="SAM" id="Coils"/>
    </source>
</evidence>
<dbReference type="CDD" id="cd21216">
    <property type="entry name" value="CH_ACTN_rpt2"/>
    <property type="match status" value="1"/>
</dbReference>
<feature type="coiled-coil region" evidence="3">
    <location>
        <begin position="257"/>
        <end position="284"/>
    </location>
</feature>
<sequence>RGGELGIGGGGQQLQEGSAGISEGLPATFTAWCNSHLRKAGTQIENIEDDFRNGLKLMLLLEVISGERLPKPDKGKMRFHKIANVNKALDFIASKGVKLVSIGAEEIVDGNLKMTLGMIWTIILRFAIQDISVEETSAKEGLLLWCQRKTAPYRNVNVQNFHISWKDGLALCALIHRHRPDLIDYAKLKKDDPIGNLNTAFEVAEKYLDIPKMLDAEDIVNTPKPDEKAIMTYVSCFYHAFAGAEQAETAANRICKVLAVNQENEKLMQEYEKLASELLEWIRRTIPWLENRAPEKTMTAMQRKLEDFRDYRRVHKPPRVQEKCQLEINFNTLQTKLRLSNRPAFMPSEGKMVSVSWGHLCTSPGPEVPCPPGCPLPPTTELIQTSAPQGRGSPGSLALALSVPQRPLGAKG</sequence>
<dbReference type="Proteomes" id="UP000694392">
    <property type="component" value="Unplaced"/>
</dbReference>
<dbReference type="SUPFAM" id="SSF47576">
    <property type="entry name" value="Calponin-homology domain, CH-domain"/>
    <property type="match status" value="1"/>
</dbReference>
<dbReference type="Ensembl" id="ENSSPUT00000026509.1">
    <property type="protein sequence ID" value="ENSSPUP00000024834.1"/>
    <property type="gene ID" value="ENSSPUG00000019040.1"/>
</dbReference>
<keyword evidence="6" id="KW-1185">Reference proteome</keyword>
<evidence type="ECO:0000313" key="6">
    <source>
        <dbReference type="Proteomes" id="UP000694392"/>
    </source>
</evidence>
<dbReference type="GeneTree" id="ENSGT00940000153968"/>
<dbReference type="InterPro" id="IPR001715">
    <property type="entry name" value="CH_dom"/>
</dbReference>
<evidence type="ECO:0000313" key="5">
    <source>
        <dbReference type="Ensembl" id="ENSSPUP00000024834.1"/>
    </source>
</evidence>
<reference evidence="5" key="1">
    <citation type="submission" date="2025-08" db="UniProtKB">
        <authorList>
            <consortium name="Ensembl"/>
        </authorList>
    </citation>
    <scope>IDENTIFICATION</scope>
</reference>
<evidence type="ECO:0000256" key="1">
    <source>
        <dbReference type="ARBA" id="ARBA00022737"/>
    </source>
</evidence>
<keyword evidence="3" id="KW-0175">Coiled coil</keyword>
<evidence type="ECO:0000259" key="4">
    <source>
        <dbReference type="PROSITE" id="PS50021"/>
    </source>
</evidence>
<dbReference type="AlphaFoldDB" id="A0A8D0HW00"/>
<dbReference type="Gene3D" id="1.10.418.10">
    <property type="entry name" value="Calponin-like domain"/>
    <property type="match status" value="2"/>
</dbReference>
<dbReference type="FunFam" id="1.10.418.10:FF:000005">
    <property type="entry name" value="Actinin alpha 4"/>
    <property type="match status" value="1"/>
</dbReference>
<dbReference type="Pfam" id="PF00435">
    <property type="entry name" value="Spectrin"/>
    <property type="match status" value="1"/>
</dbReference>
<dbReference type="PANTHER" id="PTHR11915">
    <property type="entry name" value="SPECTRIN/FILAMIN RELATED CYTOSKELETAL PROTEIN"/>
    <property type="match status" value="1"/>
</dbReference>
<dbReference type="InterPro" id="IPR036872">
    <property type="entry name" value="CH_dom_sf"/>
</dbReference>
<dbReference type="PROSITE" id="PS00020">
    <property type="entry name" value="ACTININ_2"/>
    <property type="match status" value="1"/>
</dbReference>
<dbReference type="InterPro" id="IPR001589">
    <property type="entry name" value="Actinin_actin-bd_CS"/>
</dbReference>
<evidence type="ECO:0000256" key="2">
    <source>
        <dbReference type="ARBA" id="ARBA00023203"/>
    </source>
</evidence>
<dbReference type="SMART" id="SM00033">
    <property type="entry name" value="CH"/>
    <property type="match status" value="2"/>
</dbReference>
<organism evidence="5 6">
    <name type="scientific">Sphenodon punctatus</name>
    <name type="common">Tuatara</name>
    <name type="synonym">Hatteria punctata</name>
    <dbReference type="NCBI Taxonomy" id="8508"/>
    <lineage>
        <taxon>Eukaryota</taxon>
        <taxon>Metazoa</taxon>
        <taxon>Chordata</taxon>
        <taxon>Craniata</taxon>
        <taxon>Vertebrata</taxon>
        <taxon>Euteleostomi</taxon>
        <taxon>Lepidosauria</taxon>
        <taxon>Sphenodontia</taxon>
        <taxon>Sphenodontidae</taxon>
        <taxon>Sphenodon</taxon>
    </lineage>
</organism>
<feature type="domain" description="Calponin-homology (CH)" evidence="4">
    <location>
        <begin position="136"/>
        <end position="242"/>
    </location>
</feature>
<name>A0A8D0HW00_SPHPU</name>
<dbReference type="Gene3D" id="1.20.58.60">
    <property type="match status" value="1"/>
</dbReference>
<dbReference type="OMA" id="XEIARSS"/>
<dbReference type="GO" id="GO:0003779">
    <property type="term" value="F:actin binding"/>
    <property type="evidence" value="ECO:0007669"/>
    <property type="project" value="UniProtKB-KW"/>
</dbReference>
<feature type="domain" description="Calponin-homology (CH)" evidence="4">
    <location>
        <begin position="23"/>
        <end position="127"/>
    </location>
</feature>
<dbReference type="CDD" id="cd21214">
    <property type="entry name" value="CH_ACTN_rpt1"/>
    <property type="match status" value="1"/>
</dbReference>
<protein>
    <recommendedName>
        <fullName evidence="4">Calponin-homology (CH) domain-containing protein</fullName>
    </recommendedName>
</protein>
<dbReference type="SUPFAM" id="SSF46966">
    <property type="entry name" value="Spectrin repeat"/>
    <property type="match status" value="1"/>
</dbReference>